<accession>A0A2N9I926</accession>
<evidence type="ECO:0000259" key="1">
    <source>
        <dbReference type="Pfam" id="PF24869"/>
    </source>
</evidence>
<dbReference type="PANTHER" id="PTHR36729:SF2">
    <property type="entry name" value="EXPRESSED PROTEIN"/>
    <property type="match status" value="1"/>
</dbReference>
<evidence type="ECO:0000313" key="3">
    <source>
        <dbReference type="EMBL" id="SPD20550.1"/>
    </source>
</evidence>
<dbReference type="EMBL" id="OIVN01005034">
    <property type="protein sequence ID" value="SPD20550.1"/>
    <property type="molecule type" value="Genomic_DNA"/>
</dbReference>
<reference evidence="3" key="1">
    <citation type="submission" date="2018-02" db="EMBL/GenBank/DDBJ databases">
        <authorList>
            <person name="Cohen D.B."/>
            <person name="Kent A.D."/>
        </authorList>
    </citation>
    <scope>NUCLEOTIDE SEQUENCE</scope>
</reference>
<dbReference type="Pfam" id="PF24869">
    <property type="entry name" value="DUF7734"/>
    <property type="match status" value="1"/>
</dbReference>
<dbReference type="GO" id="GO:0009507">
    <property type="term" value="C:chloroplast"/>
    <property type="evidence" value="ECO:0007669"/>
    <property type="project" value="TreeGrafter"/>
</dbReference>
<proteinExistence type="predicted"/>
<name>A0A2N9I926_FAGSY</name>
<evidence type="ECO:0000313" key="2">
    <source>
        <dbReference type="EMBL" id="SPD08916.1"/>
    </source>
</evidence>
<dbReference type="PANTHER" id="PTHR36729">
    <property type="entry name" value="EXPRESSED PROTEIN"/>
    <property type="match status" value="1"/>
</dbReference>
<sequence>MKDCLRPSEALIIMRPMPTLKHLGGWAMLSSPAMLPFSVRGNTNTSTRKVSLWFGIKALKLSNQRVWGTWVPCAVRRRSVRYDEEDDEDEEYGHNEQIASLELYSQSAKGEALIVHAVVDEEEVEVLIFKVSFIQFHSFGVQGQ</sequence>
<organism evidence="3">
    <name type="scientific">Fagus sylvatica</name>
    <name type="common">Beechnut</name>
    <dbReference type="NCBI Taxonomy" id="28930"/>
    <lineage>
        <taxon>Eukaryota</taxon>
        <taxon>Viridiplantae</taxon>
        <taxon>Streptophyta</taxon>
        <taxon>Embryophyta</taxon>
        <taxon>Tracheophyta</taxon>
        <taxon>Spermatophyta</taxon>
        <taxon>Magnoliopsida</taxon>
        <taxon>eudicotyledons</taxon>
        <taxon>Gunneridae</taxon>
        <taxon>Pentapetalae</taxon>
        <taxon>rosids</taxon>
        <taxon>fabids</taxon>
        <taxon>Fagales</taxon>
        <taxon>Fagaceae</taxon>
        <taxon>Fagus</taxon>
    </lineage>
</organism>
<gene>
    <name evidence="2" type="ORF">FSB_LOCUS36798</name>
    <name evidence="3" type="ORF">FSB_LOCUS48432</name>
</gene>
<dbReference type="EMBL" id="OIVN01003113">
    <property type="protein sequence ID" value="SPD08916.1"/>
    <property type="molecule type" value="Genomic_DNA"/>
</dbReference>
<feature type="domain" description="DUF7734" evidence="1">
    <location>
        <begin position="99"/>
        <end position="130"/>
    </location>
</feature>
<protein>
    <recommendedName>
        <fullName evidence="1">DUF7734 domain-containing protein</fullName>
    </recommendedName>
</protein>
<dbReference type="AlphaFoldDB" id="A0A2N9I926"/>
<dbReference type="InterPro" id="IPR056636">
    <property type="entry name" value="DUF7734"/>
</dbReference>